<protein>
    <submittedName>
        <fullName evidence="2">Histone-lysine N-methyltransferase 2D</fullName>
    </submittedName>
</protein>
<sequence>MQTGTSESPKPHVQQSVMTPVDQYVLQQASDFPASNIVKQLSQYKESYSPMANNTETGQLLSQEQQNLEQFLHTSQITLPFQSKGSPHQHLRDLLQNKKVSESELPLTQENQVLTSEHSSQELINSSETLKLNEVVHDPSIETSSSSGKLKLSDNLQDSPIETSNTSGKLKLSDVLNDSSVEIPSSGKVTLSAVLEDPEIGVANTDQVFSPQQSCEKIDVLSSSSSQNNVVSKILNQNLEKKRKTTAGDLLNDLETQHHDDAIVAGCNLDVLADVGELELDDDELLGLGNDFNILEYADPELDKNLVGEGEKSNILDEHLDLDDKDEELEDDVIKDVETQDKDLITQEISGEKKSIHIEDQKTDSDINQAKASHMHESFLDFDKKI</sequence>
<keyword evidence="3" id="KW-1185">Reference proteome</keyword>
<proteinExistence type="predicted"/>
<reference evidence="2 3" key="1">
    <citation type="submission" date="2021-06" db="EMBL/GenBank/DDBJ databases">
        <title>Caerostris extrusa draft genome.</title>
        <authorList>
            <person name="Kono N."/>
            <person name="Arakawa K."/>
        </authorList>
    </citation>
    <scope>NUCLEOTIDE SEQUENCE [LARGE SCALE GENOMIC DNA]</scope>
</reference>
<organism evidence="2 3">
    <name type="scientific">Caerostris extrusa</name>
    <name type="common">Bark spider</name>
    <name type="synonym">Caerostris bankana</name>
    <dbReference type="NCBI Taxonomy" id="172846"/>
    <lineage>
        <taxon>Eukaryota</taxon>
        <taxon>Metazoa</taxon>
        <taxon>Ecdysozoa</taxon>
        <taxon>Arthropoda</taxon>
        <taxon>Chelicerata</taxon>
        <taxon>Arachnida</taxon>
        <taxon>Araneae</taxon>
        <taxon>Araneomorphae</taxon>
        <taxon>Entelegynae</taxon>
        <taxon>Araneoidea</taxon>
        <taxon>Araneidae</taxon>
        <taxon>Caerostris</taxon>
    </lineage>
</organism>
<feature type="compositionally biased region" description="Polar residues" evidence="1">
    <location>
        <begin position="141"/>
        <end position="167"/>
    </location>
</feature>
<evidence type="ECO:0000256" key="1">
    <source>
        <dbReference type="SAM" id="MobiDB-lite"/>
    </source>
</evidence>
<dbReference type="AlphaFoldDB" id="A0AAV4UAK7"/>
<evidence type="ECO:0000313" key="2">
    <source>
        <dbReference type="EMBL" id="GIY54836.1"/>
    </source>
</evidence>
<feature type="region of interest" description="Disordered" evidence="1">
    <location>
        <begin position="139"/>
        <end position="167"/>
    </location>
</feature>
<dbReference type="EMBL" id="BPLR01012560">
    <property type="protein sequence ID" value="GIY54836.1"/>
    <property type="molecule type" value="Genomic_DNA"/>
</dbReference>
<evidence type="ECO:0000313" key="3">
    <source>
        <dbReference type="Proteomes" id="UP001054945"/>
    </source>
</evidence>
<name>A0AAV4UAK7_CAEEX</name>
<dbReference type="Proteomes" id="UP001054945">
    <property type="component" value="Unassembled WGS sequence"/>
</dbReference>
<comment type="caution">
    <text evidence="2">The sequence shown here is derived from an EMBL/GenBank/DDBJ whole genome shotgun (WGS) entry which is preliminary data.</text>
</comment>
<gene>
    <name evidence="2" type="primary">Kmt2d</name>
    <name evidence="2" type="ORF">CEXT_374961</name>
</gene>
<accession>A0AAV4UAK7</accession>